<dbReference type="AlphaFoldDB" id="A0A2A5QY26"/>
<dbReference type="Proteomes" id="UP000219689">
    <property type="component" value="Unassembled WGS sequence"/>
</dbReference>
<dbReference type="InterPro" id="IPR026533">
    <property type="entry name" value="NTPase/PRRC1"/>
</dbReference>
<dbReference type="EC" id="3.6.1.73" evidence="10"/>
<evidence type="ECO:0000256" key="3">
    <source>
        <dbReference type="ARBA" id="ARBA00022741"/>
    </source>
</evidence>
<feature type="binding site" evidence="10">
    <location>
        <begin position="7"/>
        <end position="12"/>
    </location>
    <ligand>
        <name>substrate</name>
    </ligand>
</feature>
<dbReference type="RefSeq" id="WP_097380620.1">
    <property type="nucleotide sequence ID" value="NZ_NXNI01000001.1"/>
</dbReference>
<comment type="function">
    <text evidence="10">Phosphatase that hydrolyzes non-canonical purine nucleotides such as XTP and ITP to their respective diphosphate derivatives. Probably excludes non-canonical purines from DNA/RNA precursor pool, thus preventing their incorporation into DNA/RNA and avoiding chromosomal lesions.</text>
</comment>
<keyword evidence="13" id="KW-1185">Reference proteome</keyword>
<evidence type="ECO:0000256" key="8">
    <source>
        <dbReference type="ARBA" id="ARBA00048174"/>
    </source>
</evidence>
<keyword evidence="4 10" id="KW-0378">Hydrolase</keyword>
<evidence type="ECO:0000256" key="6">
    <source>
        <dbReference type="ARBA" id="ARBA00023080"/>
    </source>
</evidence>
<comment type="catalytic activity">
    <reaction evidence="8 10">
        <text>ITP + H2O = IDP + phosphate + H(+)</text>
        <dbReference type="Rhea" id="RHEA:28330"/>
        <dbReference type="ChEBI" id="CHEBI:15377"/>
        <dbReference type="ChEBI" id="CHEBI:15378"/>
        <dbReference type="ChEBI" id="CHEBI:43474"/>
        <dbReference type="ChEBI" id="CHEBI:58280"/>
        <dbReference type="ChEBI" id="CHEBI:61402"/>
        <dbReference type="EC" id="3.6.1.73"/>
    </reaction>
</comment>
<keyword evidence="2 10" id="KW-0479">Metal-binding</keyword>
<evidence type="ECO:0000313" key="13">
    <source>
        <dbReference type="Proteomes" id="UP000219689"/>
    </source>
</evidence>
<dbReference type="GO" id="GO:0046872">
    <property type="term" value="F:metal ion binding"/>
    <property type="evidence" value="ECO:0007669"/>
    <property type="project" value="UniProtKB-KW"/>
</dbReference>
<dbReference type="EMBL" id="NXNI01000001">
    <property type="protein sequence ID" value="PCR91683.1"/>
    <property type="molecule type" value="Genomic_DNA"/>
</dbReference>
<feature type="binding site" evidence="10">
    <location>
        <position position="33"/>
    </location>
    <ligand>
        <name>Mg(2+)</name>
        <dbReference type="ChEBI" id="CHEBI:18420"/>
    </ligand>
</feature>
<gene>
    <name evidence="12" type="ORF">CP557_14805</name>
</gene>
<dbReference type="InterPro" id="IPR029001">
    <property type="entry name" value="ITPase-like_fam"/>
</dbReference>
<dbReference type="PANTHER" id="PTHR34699:SF2">
    <property type="entry name" value="NON-CANONICAL PURINE NTP PHOSPHATASE_PRRC1 DOMAIN-CONTAINING PROTEIN"/>
    <property type="match status" value="1"/>
</dbReference>
<dbReference type="InterPro" id="IPR002786">
    <property type="entry name" value="Non_canon_purine_NTPase"/>
</dbReference>
<evidence type="ECO:0000256" key="1">
    <source>
        <dbReference type="ARBA" id="ARBA00001936"/>
    </source>
</evidence>
<dbReference type="OrthoDB" id="52857at2157"/>
<dbReference type="HAMAP" id="MF_00648">
    <property type="entry name" value="Non_canon_purine_NTPase_YjjX"/>
    <property type="match status" value="1"/>
</dbReference>
<protein>
    <recommendedName>
        <fullName evidence="10">Probable inosine/xanthosine triphosphatase</fullName>
        <shortName evidence="10">ITPase/XTPase</shortName>
        <ecNumber evidence="10">3.6.1.73</ecNumber>
    </recommendedName>
    <alternativeName>
        <fullName evidence="10">Non-canonical purine NTP phosphatase</fullName>
    </alternativeName>
    <alternativeName>
        <fullName evidence="10">Non-standard purine NTP phosphatase</fullName>
    </alternativeName>
    <alternativeName>
        <fullName evidence="10">Nucleoside-triphosphate phosphatase</fullName>
        <shortName evidence="10">NTPase</shortName>
    </alternativeName>
</protein>
<comment type="subunit">
    <text evidence="10">Homodimer.</text>
</comment>
<dbReference type="PANTHER" id="PTHR34699">
    <property type="match status" value="1"/>
</dbReference>
<keyword evidence="5 10" id="KW-0460">Magnesium</keyword>
<evidence type="ECO:0000256" key="7">
    <source>
        <dbReference type="ARBA" id="ARBA00023211"/>
    </source>
</evidence>
<dbReference type="InterPro" id="IPR050299">
    <property type="entry name" value="YjjX_NTPase"/>
</dbReference>
<name>A0A2A5QY26_9EURY</name>
<comment type="cofactor">
    <cofactor evidence="10">
        <name>Mg(2+)</name>
        <dbReference type="ChEBI" id="CHEBI:18420"/>
    </cofactor>
    <cofactor evidence="10">
        <name>Mn(2+)</name>
        <dbReference type="ChEBI" id="CHEBI:29035"/>
    </cofactor>
    <text evidence="10">Binds 1 divalent metal cation per subunit; can use either Mg(2+) or Mn(2+).</text>
</comment>
<organism evidence="12 13">
    <name type="scientific">Natrinema ejinorense</name>
    <dbReference type="NCBI Taxonomy" id="373386"/>
    <lineage>
        <taxon>Archaea</taxon>
        <taxon>Methanobacteriati</taxon>
        <taxon>Methanobacteriota</taxon>
        <taxon>Stenosarchaea group</taxon>
        <taxon>Halobacteria</taxon>
        <taxon>Halobacteriales</taxon>
        <taxon>Natrialbaceae</taxon>
        <taxon>Natrinema</taxon>
    </lineage>
</organism>
<evidence type="ECO:0000256" key="2">
    <source>
        <dbReference type="ARBA" id="ARBA00022723"/>
    </source>
</evidence>
<evidence type="ECO:0000259" key="11">
    <source>
        <dbReference type="Pfam" id="PF01931"/>
    </source>
</evidence>
<proteinExistence type="inferred from homology"/>
<dbReference type="Gene3D" id="3.90.950.10">
    <property type="match status" value="1"/>
</dbReference>
<evidence type="ECO:0000313" key="12">
    <source>
        <dbReference type="EMBL" id="PCR91683.1"/>
    </source>
</evidence>
<keyword evidence="7 10" id="KW-0464">Manganese</keyword>
<dbReference type="Pfam" id="PF01931">
    <property type="entry name" value="NTPase_I-T"/>
    <property type="match status" value="1"/>
</dbReference>
<sequence length="174" mass="17827">MNLAVGSTNPVKIDAVERTLERYEPTVTAVDVDSGVDEQPRSIAETVTGAENRARRALAATDADYGIGLEGGVARLEATPGLSLIMWGAATDGDRTERGGGPTLRLPDHVAERLADGAELGPVMDDVLGTTGVATGAGAAGVFTDGLTDRTRALGEAVACSFGPLVTTAYETEP</sequence>
<feature type="binding site" evidence="10">
    <location>
        <begin position="62"/>
        <end position="63"/>
    </location>
    <ligand>
        <name>substrate</name>
    </ligand>
</feature>
<evidence type="ECO:0000256" key="4">
    <source>
        <dbReference type="ARBA" id="ARBA00022801"/>
    </source>
</evidence>
<feature type="domain" description="Non-canonical purine NTP phosphatase/PRRC1" evidence="11">
    <location>
        <begin position="6"/>
        <end position="165"/>
    </location>
</feature>
<dbReference type="SUPFAM" id="SSF52972">
    <property type="entry name" value="ITPase-like"/>
    <property type="match status" value="1"/>
</dbReference>
<keyword evidence="6 10" id="KW-0546">Nucleotide metabolism</keyword>
<evidence type="ECO:0000256" key="9">
    <source>
        <dbReference type="ARBA" id="ARBA00048781"/>
    </source>
</evidence>
<comment type="caution">
    <text evidence="12">The sequence shown here is derived from an EMBL/GenBank/DDBJ whole genome shotgun (WGS) entry which is preliminary data.</text>
</comment>
<feature type="binding site" evidence="10">
    <location>
        <position position="62"/>
    </location>
    <ligand>
        <name>Mg(2+)</name>
        <dbReference type="ChEBI" id="CHEBI:18420"/>
    </ligand>
</feature>
<comment type="similarity">
    <text evidence="10">Belongs to the YjjX NTPase family.</text>
</comment>
<dbReference type="GO" id="GO:0000166">
    <property type="term" value="F:nucleotide binding"/>
    <property type="evidence" value="ECO:0007669"/>
    <property type="project" value="UniProtKB-KW"/>
</dbReference>
<evidence type="ECO:0000256" key="10">
    <source>
        <dbReference type="HAMAP-Rule" id="MF_00648"/>
    </source>
</evidence>
<dbReference type="GO" id="GO:0009117">
    <property type="term" value="P:nucleotide metabolic process"/>
    <property type="evidence" value="ECO:0007669"/>
    <property type="project" value="UniProtKB-KW"/>
</dbReference>
<comment type="cofactor">
    <cofactor evidence="1">
        <name>Mn(2+)</name>
        <dbReference type="ChEBI" id="CHEBI:29035"/>
    </cofactor>
</comment>
<evidence type="ECO:0000256" key="5">
    <source>
        <dbReference type="ARBA" id="ARBA00022842"/>
    </source>
</evidence>
<keyword evidence="3 10" id="KW-0547">Nucleotide-binding</keyword>
<dbReference type="GO" id="GO:0103023">
    <property type="term" value="F:ITPase activity"/>
    <property type="evidence" value="ECO:0007669"/>
    <property type="project" value="UniProtKB-EC"/>
</dbReference>
<reference evidence="12 13" key="1">
    <citation type="submission" date="2017-09" db="EMBL/GenBank/DDBJ databases">
        <title>Genome sequences of Natrinema ejinorence JCM 13890T.</title>
        <authorList>
            <person name="Roh S.W."/>
            <person name="Kim Y.B."/>
            <person name="Kim J.Y."/>
        </authorList>
    </citation>
    <scope>NUCLEOTIDE SEQUENCE [LARGE SCALE GENOMIC DNA]</scope>
    <source>
        <strain evidence="12 13">JCM 13890</strain>
    </source>
</reference>
<accession>A0A2A5QY26</accession>
<comment type="catalytic activity">
    <reaction evidence="9 10">
        <text>XTP + H2O = XDP + phosphate + H(+)</text>
        <dbReference type="Rhea" id="RHEA:28406"/>
        <dbReference type="ChEBI" id="CHEBI:15377"/>
        <dbReference type="ChEBI" id="CHEBI:15378"/>
        <dbReference type="ChEBI" id="CHEBI:43474"/>
        <dbReference type="ChEBI" id="CHEBI:59884"/>
        <dbReference type="ChEBI" id="CHEBI:61314"/>
        <dbReference type="EC" id="3.6.1.73"/>
    </reaction>
</comment>